<evidence type="ECO:0000256" key="9">
    <source>
        <dbReference type="ARBA" id="ARBA00029498"/>
    </source>
</evidence>
<evidence type="ECO:0000256" key="6">
    <source>
        <dbReference type="ARBA" id="ARBA00023135"/>
    </source>
</evidence>
<dbReference type="InterPro" id="IPR034652">
    <property type="entry name" value="SRP68-RBD"/>
</dbReference>
<dbReference type="GO" id="GO:0005730">
    <property type="term" value="C:nucleolus"/>
    <property type="evidence" value="ECO:0007669"/>
    <property type="project" value="UniProtKB-SubCell"/>
</dbReference>
<keyword evidence="5" id="KW-0694">RNA-binding</keyword>
<name>A0A9P8Q541_WICPI</name>
<proteinExistence type="inferred from homology"/>
<reference evidence="10" key="1">
    <citation type="journal article" date="2021" name="Open Biol.">
        <title>Shared evolutionary footprints suggest mitochondrial oxidative damage underlies multiple complex I losses in fungi.</title>
        <authorList>
            <person name="Schikora-Tamarit M.A."/>
            <person name="Marcet-Houben M."/>
            <person name="Nosek J."/>
            <person name="Gabaldon T."/>
        </authorList>
    </citation>
    <scope>NUCLEOTIDE SEQUENCE</scope>
    <source>
        <strain evidence="10">CBS2887</strain>
    </source>
</reference>
<comment type="caution">
    <text evidence="10">The sequence shown here is derived from an EMBL/GenBank/DDBJ whole genome shotgun (WGS) entry which is preliminary data.</text>
</comment>
<dbReference type="GO" id="GO:0030942">
    <property type="term" value="F:endoplasmic reticulum signal peptide binding"/>
    <property type="evidence" value="ECO:0007669"/>
    <property type="project" value="InterPro"/>
</dbReference>
<keyword evidence="11" id="KW-1185">Reference proteome</keyword>
<evidence type="ECO:0000313" key="11">
    <source>
        <dbReference type="Proteomes" id="UP000774326"/>
    </source>
</evidence>
<dbReference type="Gene3D" id="1.10.3450.40">
    <property type="entry name" value="Signal recognition particle, SRP68 subunit, RNA-binding domain"/>
    <property type="match status" value="1"/>
</dbReference>
<evidence type="ECO:0000256" key="4">
    <source>
        <dbReference type="ARBA" id="ARBA00022490"/>
    </source>
</evidence>
<dbReference type="GO" id="GO:0005047">
    <property type="term" value="F:signal recognition particle binding"/>
    <property type="evidence" value="ECO:0007669"/>
    <property type="project" value="InterPro"/>
</dbReference>
<evidence type="ECO:0000313" key="10">
    <source>
        <dbReference type="EMBL" id="KAH3684157.1"/>
    </source>
</evidence>
<reference evidence="10" key="2">
    <citation type="submission" date="2021-01" db="EMBL/GenBank/DDBJ databases">
        <authorList>
            <person name="Schikora-Tamarit M.A."/>
        </authorList>
    </citation>
    <scope>NUCLEOTIDE SEQUENCE</scope>
    <source>
        <strain evidence="10">CBS2887</strain>
    </source>
</reference>
<organism evidence="10 11">
    <name type="scientific">Wickerhamomyces pijperi</name>
    <name type="common">Yeast</name>
    <name type="synonym">Pichia pijperi</name>
    <dbReference type="NCBI Taxonomy" id="599730"/>
    <lineage>
        <taxon>Eukaryota</taxon>
        <taxon>Fungi</taxon>
        <taxon>Dikarya</taxon>
        <taxon>Ascomycota</taxon>
        <taxon>Saccharomycotina</taxon>
        <taxon>Saccharomycetes</taxon>
        <taxon>Phaffomycetales</taxon>
        <taxon>Wickerhamomycetaceae</taxon>
        <taxon>Wickerhamomyces</taxon>
    </lineage>
</organism>
<dbReference type="Proteomes" id="UP000774326">
    <property type="component" value="Unassembled WGS sequence"/>
</dbReference>
<dbReference type="GO" id="GO:0006614">
    <property type="term" value="P:SRP-dependent cotranslational protein targeting to membrane"/>
    <property type="evidence" value="ECO:0007669"/>
    <property type="project" value="InterPro"/>
</dbReference>
<keyword evidence="8" id="KW-0687">Ribonucleoprotein</keyword>
<evidence type="ECO:0000256" key="2">
    <source>
        <dbReference type="ARBA" id="ARBA00004604"/>
    </source>
</evidence>
<dbReference type="AlphaFoldDB" id="A0A9P8Q541"/>
<dbReference type="GO" id="GO:0005786">
    <property type="term" value="C:signal recognition particle, endoplasmic reticulum targeting"/>
    <property type="evidence" value="ECO:0007669"/>
    <property type="project" value="UniProtKB-KW"/>
</dbReference>
<keyword evidence="7" id="KW-0539">Nucleus</keyword>
<evidence type="ECO:0000256" key="1">
    <source>
        <dbReference type="ARBA" id="ARBA00004496"/>
    </source>
</evidence>
<keyword evidence="6" id="KW-0733">Signal recognition particle</keyword>
<evidence type="ECO:0000256" key="8">
    <source>
        <dbReference type="ARBA" id="ARBA00023274"/>
    </source>
</evidence>
<evidence type="ECO:0000256" key="3">
    <source>
        <dbReference type="ARBA" id="ARBA00009352"/>
    </source>
</evidence>
<dbReference type="GO" id="GO:0008312">
    <property type="term" value="F:7S RNA binding"/>
    <property type="evidence" value="ECO:0007669"/>
    <property type="project" value="InterPro"/>
</dbReference>
<dbReference type="InterPro" id="IPR038253">
    <property type="entry name" value="SRP68_N_sf"/>
</dbReference>
<dbReference type="CDD" id="cd15481">
    <property type="entry name" value="SRP68-RBD"/>
    <property type="match status" value="1"/>
</dbReference>
<dbReference type="PANTHER" id="PTHR12860">
    <property type="entry name" value="SIGNAL RECOGNITION PARTICLE 68 KDA PROTEIN"/>
    <property type="match status" value="1"/>
</dbReference>
<evidence type="ECO:0000256" key="7">
    <source>
        <dbReference type="ARBA" id="ARBA00023242"/>
    </source>
</evidence>
<comment type="subcellular location">
    <subcellularLocation>
        <location evidence="1">Cytoplasm</location>
    </subcellularLocation>
    <subcellularLocation>
        <location evidence="2">Nucleus</location>
        <location evidence="2">Nucleolus</location>
    </subcellularLocation>
</comment>
<accession>A0A9P8Q541</accession>
<evidence type="ECO:0000256" key="5">
    <source>
        <dbReference type="ARBA" id="ARBA00022884"/>
    </source>
</evidence>
<protein>
    <recommendedName>
        <fullName evidence="9">Signal recognition particle subunit SRP68</fullName>
    </recommendedName>
</protein>
<dbReference type="PANTHER" id="PTHR12860:SF0">
    <property type="entry name" value="SIGNAL RECOGNITION PARTICLE SUBUNIT SRP68"/>
    <property type="match status" value="1"/>
</dbReference>
<gene>
    <name evidence="10" type="ORF">WICPIJ_004887</name>
</gene>
<comment type="similarity">
    <text evidence="3">Belongs to the SRP68 family.</text>
</comment>
<dbReference type="EMBL" id="JAEUBG010002687">
    <property type="protein sequence ID" value="KAH3684157.1"/>
    <property type="molecule type" value="Genomic_DNA"/>
</dbReference>
<dbReference type="InterPro" id="IPR026258">
    <property type="entry name" value="SRP68"/>
</dbReference>
<dbReference type="Pfam" id="PF16969">
    <property type="entry name" value="SRP68"/>
    <property type="match status" value="2"/>
</dbReference>
<dbReference type="OrthoDB" id="10255118at2759"/>
<dbReference type="PIRSF" id="PIRSF038995">
    <property type="entry name" value="SRP68"/>
    <property type="match status" value="1"/>
</dbReference>
<sequence length="550" mass="62589">MSSDSPLSLTFGARSTAFLQASEDFKKQRITVTRRIHKLKKYLKIQSKDSKNYKPHVTSQEQYDSNDKYYLLNLLLAERDFLYAIELQRSLNTEAKAIKSRQVLILTRLKKALKYASHLVELSSGREYHVEALIYKEILEGYYSVNNRKWEQAIKSYSIARVALQFLESGDKENVLYNDIIDELIDESFKLAIYRSMKLNTVDLNEFSKKIAVEKLNQHEISQYIASQDPEFLKPLSESDLIRNIGWRSYNARVKDETTARTITKVTALELADLEAFGVALALWQDAIDSHSSYIHKNADQVAETNDDDEDQQDDEILSAYLKYSLLSTRVQRDATLLTNANKTQSLRILTTIEETLREILELPGVYSDDELFENLNAVINYFKAAKSQVAIEHYFNKRQYVESLALSSAALEQLQASELTIEFPFITSDKLQESIKTLQTLQKNAHVLAIISTKNKNVTLDALSDTTQINTDLTKIFNPKIEPVPVKPVLFDLAFNYINYDVEGTAVVPQTSSKPTNSTVPLSSITSAAVAEEDDTLEKKKGFFGLFGR</sequence>
<keyword evidence="4" id="KW-0963">Cytoplasm</keyword>